<feature type="non-terminal residue" evidence="2">
    <location>
        <position position="1"/>
    </location>
</feature>
<gene>
    <name evidence="2" type="ORF">TSPGSL018_19998</name>
</gene>
<evidence type="ECO:0000313" key="2">
    <source>
        <dbReference type="EMBL" id="JAC76497.1"/>
    </source>
</evidence>
<reference evidence="2" key="1">
    <citation type="submission" date="2014-05" db="EMBL/GenBank/DDBJ databases">
        <title>The transcriptome of the halophilic microalga Tetraselmis sp. GSL018 isolated from the Great Salt Lake, Utah.</title>
        <authorList>
            <person name="Jinkerson R.E."/>
            <person name="D'Adamo S."/>
            <person name="Posewitz M.C."/>
        </authorList>
    </citation>
    <scope>NUCLEOTIDE SEQUENCE</scope>
    <source>
        <strain evidence="2">GSL018</strain>
    </source>
</reference>
<organism evidence="2">
    <name type="scientific">Tetraselmis sp. GSL018</name>
    <dbReference type="NCBI Taxonomy" id="582737"/>
    <lineage>
        <taxon>Eukaryota</taxon>
        <taxon>Viridiplantae</taxon>
        <taxon>Chlorophyta</taxon>
        <taxon>core chlorophytes</taxon>
        <taxon>Chlorodendrophyceae</taxon>
        <taxon>Chlorodendrales</taxon>
        <taxon>Chlorodendraceae</taxon>
        <taxon>Tetraselmis</taxon>
    </lineage>
</organism>
<feature type="transmembrane region" description="Helical" evidence="1">
    <location>
        <begin position="38"/>
        <end position="58"/>
    </location>
</feature>
<feature type="non-terminal residue" evidence="2">
    <location>
        <position position="70"/>
    </location>
</feature>
<proteinExistence type="predicted"/>
<sequence length="70" mass="7941">KLSFSVETYFLSRVTNSCALTSQNTDSIDFPHGPRNNYAFYNAFLFVPFLWGLNFFALQASAMNENESTS</sequence>
<keyword evidence="1" id="KW-1133">Transmembrane helix</keyword>
<dbReference type="EMBL" id="GBEZ01009071">
    <property type="protein sequence ID" value="JAC76497.1"/>
    <property type="molecule type" value="Transcribed_RNA"/>
</dbReference>
<protein>
    <submittedName>
        <fullName evidence="2">Uncharacterized protein</fullName>
    </submittedName>
</protein>
<dbReference type="AlphaFoldDB" id="A0A061RUG0"/>
<accession>A0A061RUG0</accession>
<name>A0A061RUG0_9CHLO</name>
<keyword evidence="1" id="KW-0472">Membrane</keyword>
<keyword evidence="1" id="KW-0812">Transmembrane</keyword>
<evidence type="ECO:0000256" key="1">
    <source>
        <dbReference type="SAM" id="Phobius"/>
    </source>
</evidence>